<feature type="signal peptide" evidence="1">
    <location>
        <begin position="1"/>
        <end position="30"/>
    </location>
</feature>
<evidence type="ECO:0000313" key="3">
    <source>
        <dbReference type="Proteomes" id="UP000623608"/>
    </source>
</evidence>
<accession>A0A919TQZ2</accession>
<evidence type="ECO:0000256" key="1">
    <source>
        <dbReference type="SAM" id="SignalP"/>
    </source>
</evidence>
<reference evidence="2" key="1">
    <citation type="submission" date="2021-01" db="EMBL/GenBank/DDBJ databases">
        <title>Whole genome shotgun sequence of Actinoplanes tereljensis NBRC 105297.</title>
        <authorList>
            <person name="Komaki H."/>
            <person name="Tamura T."/>
        </authorList>
    </citation>
    <scope>NUCLEOTIDE SEQUENCE</scope>
    <source>
        <strain evidence="2">NBRC 105297</strain>
    </source>
</reference>
<dbReference type="EMBL" id="BOMY01000010">
    <property type="protein sequence ID" value="GIF18846.1"/>
    <property type="molecule type" value="Genomic_DNA"/>
</dbReference>
<evidence type="ECO:0000313" key="2">
    <source>
        <dbReference type="EMBL" id="GIF18846.1"/>
    </source>
</evidence>
<keyword evidence="3" id="KW-1185">Reference proteome</keyword>
<organism evidence="2 3">
    <name type="scientific">Paractinoplanes tereljensis</name>
    <dbReference type="NCBI Taxonomy" id="571912"/>
    <lineage>
        <taxon>Bacteria</taxon>
        <taxon>Bacillati</taxon>
        <taxon>Actinomycetota</taxon>
        <taxon>Actinomycetes</taxon>
        <taxon>Micromonosporales</taxon>
        <taxon>Micromonosporaceae</taxon>
        <taxon>Paractinoplanes</taxon>
    </lineage>
</organism>
<name>A0A919TQZ2_9ACTN</name>
<dbReference type="RefSeq" id="WP_203801347.1">
    <property type="nucleotide sequence ID" value="NZ_BOMY01000010.1"/>
</dbReference>
<feature type="chain" id="PRO_5037587108" evidence="1">
    <location>
        <begin position="31"/>
        <end position="136"/>
    </location>
</feature>
<keyword evidence="1" id="KW-0732">Signal</keyword>
<sequence length="136" mass="14556">MKRLRIIGTLLATLALTAGTLGVAAAPAYADDQCQFIHLSSGKITVKSNGVVVTSVPFGANLTVSWTQSIFCPSYTLMMVGPGFVEAEEVNTTSRANIWAIPPQGSNTMTWDMWVYAAISDNPGPYHITQTTIAVF</sequence>
<gene>
    <name evidence="2" type="ORF">Ate02nite_15760</name>
</gene>
<dbReference type="AlphaFoldDB" id="A0A919TQZ2"/>
<comment type="caution">
    <text evidence="2">The sequence shown here is derived from an EMBL/GenBank/DDBJ whole genome shotgun (WGS) entry which is preliminary data.</text>
</comment>
<protein>
    <submittedName>
        <fullName evidence="2">Uncharacterized protein</fullName>
    </submittedName>
</protein>
<dbReference type="Proteomes" id="UP000623608">
    <property type="component" value="Unassembled WGS sequence"/>
</dbReference>
<proteinExistence type="predicted"/>